<dbReference type="GO" id="GO:0006508">
    <property type="term" value="P:proteolysis"/>
    <property type="evidence" value="ECO:0007669"/>
    <property type="project" value="UniProtKB-KW"/>
</dbReference>
<dbReference type="InterPro" id="IPR001969">
    <property type="entry name" value="Aspartic_peptidase_AS"/>
</dbReference>
<dbReference type="RefSeq" id="WP_264882083.1">
    <property type="nucleotide sequence ID" value="NZ_JAPDOB010000002.1"/>
</dbReference>
<organism evidence="3 4">
    <name type="scientific">Sphingomonas arvum</name>
    <dbReference type="NCBI Taxonomy" id="2992113"/>
    <lineage>
        <taxon>Bacteria</taxon>
        <taxon>Pseudomonadati</taxon>
        <taxon>Pseudomonadota</taxon>
        <taxon>Alphaproteobacteria</taxon>
        <taxon>Sphingomonadales</taxon>
        <taxon>Sphingomonadaceae</taxon>
        <taxon>Sphingomonas</taxon>
    </lineage>
</organism>
<keyword evidence="3" id="KW-0645">Protease</keyword>
<dbReference type="PROSITE" id="PS00141">
    <property type="entry name" value="ASP_PROTEASE"/>
    <property type="match status" value="1"/>
</dbReference>
<reference evidence="3 4" key="1">
    <citation type="submission" date="2022-10" db="EMBL/GenBank/DDBJ databases">
        <title>Sphingomonas sp.</title>
        <authorList>
            <person name="Jin C."/>
        </authorList>
    </citation>
    <scope>NUCLEOTIDE SEQUENCE [LARGE SCALE GENOMIC DNA]</scope>
    <source>
        <strain evidence="3 4">BN140010</strain>
    </source>
</reference>
<dbReference type="GO" id="GO:0008233">
    <property type="term" value="F:peptidase activity"/>
    <property type="evidence" value="ECO:0007669"/>
    <property type="project" value="UniProtKB-KW"/>
</dbReference>
<feature type="signal peptide" evidence="2">
    <location>
        <begin position="1"/>
        <end position="26"/>
    </location>
</feature>
<dbReference type="EMBL" id="JAPDOB010000002">
    <property type="protein sequence ID" value="MCW3797643.1"/>
    <property type="molecule type" value="Genomic_DNA"/>
</dbReference>
<evidence type="ECO:0000256" key="1">
    <source>
        <dbReference type="SAM" id="MobiDB-lite"/>
    </source>
</evidence>
<dbReference type="Gene3D" id="2.40.70.10">
    <property type="entry name" value="Acid Proteases"/>
    <property type="match status" value="1"/>
</dbReference>
<feature type="compositionally biased region" description="Polar residues" evidence="1">
    <location>
        <begin position="37"/>
        <end position="54"/>
    </location>
</feature>
<proteinExistence type="predicted"/>
<protein>
    <submittedName>
        <fullName evidence="3">TIGR02281 family clan AA aspartic protease</fullName>
        <ecNumber evidence="3">3.4.23.-</ecNumber>
    </submittedName>
</protein>
<evidence type="ECO:0000256" key="2">
    <source>
        <dbReference type="SAM" id="SignalP"/>
    </source>
</evidence>
<name>A0ABT3JEZ1_9SPHN</name>
<dbReference type="InterPro" id="IPR034122">
    <property type="entry name" value="Retropepsin-like_bacterial"/>
</dbReference>
<dbReference type="NCBIfam" id="TIGR02281">
    <property type="entry name" value="clan_AA_DTGA"/>
    <property type="match status" value="1"/>
</dbReference>
<dbReference type="InterPro" id="IPR021109">
    <property type="entry name" value="Peptidase_aspartic_dom_sf"/>
</dbReference>
<sequence length="172" mass="17954">MLRSALVLIAVATTIGVLMPSSQSPAPLPPSTAPDLTISQQPSTPGSRQLSGSGIMSLARQGDGHFYADADVNGGNVRFVIDTGASVIALTRQDAERAGLTINDDEFEVVGEGASGPVMGMMVVLREVTLGSRTARDIPAMVLADGNQSLLGQNFLAGFDNVSIERDQMVLR</sequence>
<evidence type="ECO:0000313" key="3">
    <source>
        <dbReference type="EMBL" id="MCW3797643.1"/>
    </source>
</evidence>
<dbReference type="InterPro" id="IPR011969">
    <property type="entry name" value="Clan_AA_Asp_peptidase_C"/>
</dbReference>
<dbReference type="SUPFAM" id="SSF50630">
    <property type="entry name" value="Acid proteases"/>
    <property type="match status" value="1"/>
</dbReference>
<keyword evidence="4" id="KW-1185">Reference proteome</keyword>
<dbReference type="CDD" id="cd05483">
    <property type="entry name" value="retropepsin_like_bacteria"/>
    <property type="match status" value="1"/>
</dbReference>
<feature type="chain" id="PRO_5045840672" evidence="2">
    <location>
        <begin position="27"/>
        <end position="172"/>
    </location>
</feature>
<dbReference type="EC" id="3.4.23.-" evidence="3"/>
<gene>
    <name evidence="3" type="ORF">OMW55_07485</name>
</gene>
<dbReference type="Proteomes" id="UP001526246">
    <property type="component" value="Unassembled WGS sequence"/>
</dbReference>
<feature type="region of interest" description="Disordered" evidence="1">
    <location>
        <begin position="20"/>
        <end position="54"/>
    </location>
</feature>
<keyword evidence="2" id="KW-0732">Signal</keyword>
<accession>A0ABT3JEZ1</accession>
<evidence type="ECO:0000313" key="4">
    <source>
        <dbReference type="Proteomes" id="UP001526246"/>
    </source>
</evidence>
<dbReference type="Pfam" id="PF13975">
    <property type="entry name" value="gag-asp_proteas"/>
    <property type="match status" value="1"/>
</dbReference>
<comment type="caution">
    <text evidence="3">The sequence shown here is derived from an EMBL/GenBank/DDBJ whole genome shotgun (WGS) entry which is preliminary data.</text>
</comment>
<keyword evidence="3" id="KW-0378">Hydrolase</keyword>